<feature type="DNA-binding region" description="OmpR/PhoB-type" evidence="6">
    <location>
        <begin position="4"/>
        <end position="108"/>
    </location>
</feature>
<evidence type="ECO:0000313" key="9">
    <source>
        <dbReference type="Proteomes" id="UP000637578"/>
    </source>
</evidence>
<evidence type="ECO:0000259" key="7">
    <source>
        <dbReference type="PROSITE" id="PS51755"/>
    </source>
</evidence>
<dbReference type="Proteomes" id="UP000637578">
    <property type="component" value="Unassembled WGS sequence"/>
</dbReference>
<dbReference type="CDD" id="cd15831">
    <property type="entry name" value="BTAD"/>
    <property type="match status" value="1"/>
</dbReference>
<dbReference type="PRINTS" id="PR00364">
    <property type="entry name" value="DISEASERSIST"/>
</dbReference>
<dbReference type="Gene3D" id="3.40.50.300">
    <property type="entry name" value="P-loop containing nucleotide triphosphate hydrolases"/>
    <property type="match status" value="1"/>
</dbReference>
<dbReference type="GO" id="GO:0000160">
    <property type="term" value="P:phosphorelay signal transduction system"/>
    <property type="evidence" value="ECO:0007669"/>
    <property type="project" value="InterPro"/>
</dbReference>
<dbReference type="AlphaFoldDB" id="A0A8J3FTU6"/>
<dbReference type="Pfam" id="PF13424">
    <property type="entry name" value="TPR_12"/>
    <property type="match status" value="1"/>
</dbReference>
<dbReference type="InterPro" id="IPR027417">
    <property type="entry name" value="P-loop_NTPase"/>
</dbReference>
<dbReference type="InterPro" id="IPR001867">
    <property type="entry name" value="OmpR/PhoB-type_DNA-bd"/>
</dbReference>
<dbReference type="Pfam" id="PF00486">
    <property type="entry name" value="Trans_reg_C"/>
    <property type="match status" value="1"/>
</dbReference>
<dbReference type="Pfam" id="PF03704">
    <property type="entry name" value="BTAD"/>
    <property type="match status" value="1"/>
</dbReference>
<evidence type="ECO:0000313" key="8">
    <source>
        <dbReference type="EMBL" id="GGM44186.1"/>
    </source>
</evidence>
<dbReference type="GO" id="GO:0043531">
    <property type="term" value="F:ADP binding"/>
    <property type="evidence" value="ECO:0007669"/>
    <property type="project" value="InterPro"/>
</dbReference>
<dbReference type="SMART" id="SM01043">
    <property type="entry name" value="BTAD"/>
    <property type="match status" value="1"/>
</dbReference>
<dbReference type="PANTHER" id="PTHR35807:SF1">
    <property type="entry name" value="TRANSCRIPTIONAL REGULATOR REDD"/>
    <property type="match status" value="1"/>
</dbReference>
<feature type="domain" description="OmpR/PhoB-type" evidence="7">
    <location>
        <begin position="4"/>
        <end position="108"/>
    </location>
</feature>
<dbReference type="SMART" id="SM00862">
    <property type="entry name" value="Trans_reg_C"/>
    <property type="match status" value="1"/>
</dbReference>
<dbReference type="InterPro" id="IPR016032">
    <property type="entry name" value="Sig_transdc_resp-reg_C-effctor"/>
</dbReference>
<dbReference type="Gene3D" id="1.10.10.10">
    <property type="entry name" value="Winged helix-like DNA-binding domain superfamily/Winged helix DNA-binding domain"/>
    <property type="match status" value="1"/>
</dbReference>
<dbReference type="Gene3D" id="1.25.40.10">
    <property type="entry name" value="Tetratricopeptide repeat domain"/>
    <property type="match status" value="3"/>
</dbReference>
<dbReference type="InterPro" id="IPR051677">
    <property type="entry name" value="AfsR-DnrI-RedD_regulator"/>
</dbReference>
<dbReference type="SMART" id="SM00028">
    <property type="entry name" value="TPR"/>
    <property type="match status" value="5"/>
</dbReference>
<keyword evidence="9" id="KW-1185">Reference proteome</keyword>
<proteinExistence type="inferred from homology"/>
<dbReference type="InterPro" id="IPR019734">
    <property type="entry name" value="TPR_rpt"/>
</dbReference>
<evidence type="ECO:0000256" key="4">
    <source>
        <dbReference type="ARBA" id="ARBA00023163"/>
    </source>
</evidence>
<reference evidence="8" key="1">
    <citation type="journal article" date="2014" name="Int. J. Syst. Evol. Microbiol.">
        <title>Complete genome sequence of Corynebacterium casei LMG S-19264T (=DSM 44701T), isolated from a smear-ripened cheese.</title>
        <authorList>
            <consortium name="US DOE Joint Genome Institute (JGI-PGF)"/>
            <person name="Walter F."/>
            <person name="Albersmeier A."/>
            <person name="Kalinowski J."/>
            <person name="Ruckert C."/>
        </authorList>
    </citation>
    <scope>NUCLEOTIDE SEQUENCE</scope>
    <source>
        <strain evidence="8">CGMCC 4.5737</strain>
    </source>
</reference>
<organism evidence="8 9">
    <name type="scientific">Longimycelium tulufanense</name>
    <dbReference type="NCBI Taxonomy" id="907463"/>
    <lineage>
        <taxon>Bacteria</taxon>
        <taxon>Bacillati</taxon>
        <taxon>Actinomycetota</taxon>
        <taxon>Actinomycetes</taxon>
        <taxon>Pseudonocardiales</taxon>
        <taxon>Pseudonocardiaceae</taxon>
        <taxon>Longimycelium</taxon>
    </lineage>
</organism>
<dbReference type="InterPro" id="IPR005158">
    <property type="entry name" value="BTAD"/>
</dbReference>
<evidence type="ECO:0000256" key="3">
    <source>
        <dbReference type="ARBA" id="ARBA00023125"/>
    </source>
</evidence>
<keyword evidence="2" id="KW-0805">Transcription regulation</keyword>
<comment type="caution">
    <text evidence="8">The sequence shown here is derived from an EMBL/GenBank/DDBJ whole genome shotgun (WGS) entry which is preliminary data.</text>
</comment>
<dbReference type="SUPFAM" id="SSF48452">
    <property type="entry name" value="TPR-like"/>
    <property type="match status" value="2"/>
</dbReference>
<name>A0A8J3FTU6_9PSEU</name>
<evidence type="ECO:0000256" key="1">
    <source>
        <dbReference type="ARBA" id="ARBA00005820"/>
    </source>
</evidence>
<feature type="repeat" description="TPR" evidence="5">
    <location>
        <begin position="859"/>
        <end position="892"/>
    </location>
</feature>
<keyword evidence="3 6" id="KW-0238">DNA-binding</keyword>
<protein>
    <submittedName>
        <fullName evidence="8">SARP family transcriptional regulator</fullName>
    </submittedName>
</protein>
<dbReference type="SUPFAM" id="SSF52540">
    <property type="entry name" value="P-loop containing nucleoside triphosphate hydrolases"/>
    <property type="match status" value="1"/>
</dbReference>
<dbReference type="PROSITE" id="PS51755">
    <property type="entry name" value="OMPR_PHOB"/>
    <property type="match status" value="1"/>
</dbReference>
<dbReference type="InterPro" id="IPR011990">
    <property type="entry name" value="TPR-like_helical_dom_sf"/>
</dbReference>
<reference evidence="8" key="2">
    <citation type="submission" date="2020-09" db="EMBL/GenBank/DDBJ databases">
        <authorList>
            <person name="Sun Q."/>
            <person name="Zhou Y."/>
        </authorList>
    </citation>
    <scope>NUCLEOTIDE SEQUENCE</scope>
    <source>
        <strain evidence="8">CGMCC 4.5737</strain>
    </source>
</reference>
<dbReference type="SUPFAM" id="SSF46894">
    <property type="entry name" value="C-terminal effector domain of the bipartite response regulators"/>
    <property type="match status" value="1"/>
</dbReference>
<evidence type="ECO:0000256" key="2">
    <source>
        <dbReference type="ARBA" id="ARBA00023015"/>
    </source>
</evidence>
<dbReference type="PROSITE" id="PS50005">
    <property type="entry name" value="TPR"/>
    <property type="match status" value="1"/>
</dbReference>
<dbReference type="EMBL" id="BMMK01000004">
    <property type="protein sequence ID" value="GGM44186.1"/>
    <property type="molecule type" value="Genomic_DNA"/>
</dbReference>
<dbReference type="PANTHER" id="PTHR35807">
    <property type="entry name" value="TRANSCRIPTIONAL REGULATOR REDD-RELATED"/>
    <property type="match status" value="1"/>
</dbReference>
<dbReference type="GO" id="GO:0003677">
    <property type="term" value="F:DNA binding"/>
    <property type="evidence" value="ECO:0007669"/>
    <property type="project" value="UniProtKB-UniRule"/>
</dbReference>
<keyword evidence="5" id="KW-0802">TPR repeat</keyword>
<accession>A0A8J3FTU6</accession>
<dbReference type="InterPro" id="IPR036388">
    <property type="entry name" value="WH-like_DNA-bd_sf"/>
</dbReference>
<dbReference type="GO" id="GO:0006355">
    <property type="term" value="P:regulation of DNA-templated transcription"/>
    <property type="evidence" value="ECO:0007669"/>
    <property type="project" value="InterPro"/>
</dbReference>
<comment type="similarity">
    <text evidence="1">Belongs to the AfsR/DnrI/RedD regulatory family.</text>
</comment>
<evidence type="ECO:0000256" key="6">
    <source>
        <dbReference type="PROSITE-ProRule" id="PRU01091"/>
    </source>
</evidence>
<evidence type="ECO:0000256" key="5">
    <source>
        <dbReference type="PROSITE-ProRule" id="PRU00339"/>
    </source>
</evidence>
<sequence>MVEDRGTTSGPDGLELRLLGPVEVLVDGRPAALGGPGVRALLGLLLLATNRVVPVDRVIDVLWGDSPPTSARTIVHNYVHRLRRLLSSFDPGNRARIDTQGGGYVLVVDSHRVDLHRARELMAAASGAPLARRAELLRAALGLWRGPVLVDLPPQVRARIGLDVVEEVWLGAVEDRIQADLDLGEHASLATELRPLVAEHPYRERLVGQLMLALHRSGRRADALVVYQELRRRVVEAQGIDPGPELLDLYQRMLRDDPTLRVADPDAVRGSDGVLPRPAPVPAQLPLAPGGFTGRADELTALDNLLADRGRAGAPALGVLTGTAGAGKTALALAWAHAVAHEFPDGRLFASLRGFDPVNPPRGPGDVLARLLSALGVPAAGQPVDVDERAALYRSLLADRRVLVLLDDASDTEQVRPLLAGGGESLVLVTSRRRLDGLVVRHAARVLVVGELPPDTAVELVDVAAGAPRSRAEPDAVRELVELCGRLPLALRIAAARLASHPGRPAAELVAELADERRRLTGLDVPDGGVGVRGAFDVSYRNLTAEQAATFRLLGLHPGPAATVTAVAAMAGSDVGTVRSNLRALAAAHLVTEPEPDRFGAHDLLRLHARDLARHELTVGKRATALRRMIDYQLAACDRMRRLIRPVRDDLDFTGCVPAELLPTPTDPQQAVAWFDTEWPNLLALSRFLDEGAYLADVWQLARLLLNVLPIRSGWEDWTTLFQRGLRAARQLGDRSAEGMMLVGLGVAHDYFGQSEGALEHYTRAHDIAVELDDPRGAAVAAANLGSALLSLGRNAEAKERITSAIAFFRGLKDLHAEANQLQNLALCEQRMGRGATAVGHLRRSLELYQQTQDDDAVGRALANLAEVLLALGRVDEAEEHYRRALRLALDYRMLVSEAFARLGLGDVHHARREFEQCRTEWDKARELFERCGSAHAKEARDRLVRLGLDDPDDTPEPAGTCGV</sequence>
<keyword evidence="4" id="KW-0804">Transcription</keyword>
<gene>
    <name evidence="8" type="ORF">GCM10012275_14030</name>
</gene>